<dbReference type="GO" id="GO:0051082">
    <property type="term" value="F:unfolded protein binding"/>
    <property type="evidence" value="ECO:0007669"/>
    <property type="project" value="InterPro"/>
</dbReference>
<accession>A0A918NC80</accession>
<dbReference type="RefSeq" id="WP_189580489.1">
    <property type="nucleotide sequence ID" value="NZ_BMYV01000001.1"/>
</dbReference>
<dbReference type="Gene3D" id="3.30.910.20">
    <property type="entry name" value="Skp domain"/>
    <property type="match status" value="1"/>
</dbReference>
<dbReference type="InterPro" id="IPR024930">
    <property type="entry name" value="Skp_dom_sf"/>
</dbReference>
<gene>
    <name evidence="4" type="ORF">GCM10011309_03420</name>
</gene>
<dbReference type="EMBL" id="BMYV01000001">
    <property type="protein sequence ID" value="GGX57709.1"/>
    <property type="molecule type" value="Genomic_DNA"/>
</dbReference>
<evidence type="ECO:0000256" key="3">
    <source>
        <dbReference type="SAM" id="SignalP"/>
    </source>
</evidence>
<evidence type="ECO:0000256" key="1">
    <source>
        <dbReference type="ARBA" id="ARBA00009091"/>
    </source>
</evidence>
<dbReference type="AlphaFoldDB" id="A0A918NC80"/>
<keyword evidence="5" id="KW-1185">Reference proteome</keyword>
<dbReference type="PANTHER" id="PTHR35089:SF1">
    <property type="entry name" value="CHAPERONE PROTEIN SKP"/>
    <property type="match status" value="1"/>
</dbReference>
<dbReference type="Pfam" id="PF03938">
    <property type="entry name" value="OmpH"/>
    <property type="match status" value="1"/>
</dbReference>
<keyword evidence="2 3" id="KW-0732">Signal</keyword>
<sequence length="191" mass="21078">MFIRTFIRAATGMAVAFAFAGTAFAQSTILVVDTQKVLKDSLVGQHVARQLETIYTSAQSEMKAKATPLQTKGKSLQDQLKSKGSMENVRADAGLTAQLQAFQNDQQKLQVEEYYTTNELKITEQKAISQVSKRVKTIIDQIAQERNADVVLEKSLVIYGGPADVTDVVISRLNSQMTTVPVTRERLPRKG</sequence>
<organism evidence="4 5">
    <name type="scientific">Litorimonas cladophorae</name>
    <dbReference type="NCBI Taxonomy" id="1220491"/>
    <lineage>
        <taxon>Bacteria</taxon>
        <taxon>Pseudomonadati</taxon>
        <taxon>Pseudomonadota</taxon>
        <taxon>Alphaproteobacteria</taxon>
        <taxon>Maricaulales</taxon>
        <taxon>Robiginitomaculaceae</taxon>
    </lineage>
</organism>
<evidence type="ECO:0000256" key="2">
    <source>
        <dbReference type="ARBA" id="ARBA00022729"/>
    </source>
</evidence>
<dbReference type="InterPro" id="IPR005632">
    <property type="entry name" value="Chaperone_Skp"/>
</dbReference>
<comment type="similarity">
    <text evidence="1">Belongs to the Skp family.</text>
</comment>
<evidence type="ECO:0000313" key="5">
    <source>
        <dbReference type="Proteomes" id="UP000600865"/>
    </source>
</evidence>
<feature type="signal peptide" evidence="3">
    <location>
        <begin position="1"/>
        <end position="25"/>
    </location>
</feature>
<evidence type="ECO:0008006" key="6">
    <source>
        <dbReference type="Google" id="ProtNLM"/>
    </source>
</evidence>
<dbReference type="Proteomes" id="UP000600865">
    <property type="component" value="Unassembled WGS sequence"/>
</dbReference>
<dbReference type="GO" id="GO:0005829">
    <property type="term" value="C:cytosol"/>
    <property type="evidence" value="ECO:0007669"/>
    <property type="project" value="TreeGrafter"/>
</dbReference>
<comment type="caution">
    <text evidence="4">The sequence shown here is derived from an EMBL/GenBank/DDBJ whole genome shotgun (WGS) entry which is preliminary data.</text>
</comment>
<protein>
    <recommendedName>
        <fullName evidence="6">Periplasmic chaperone for outer membrane proteins Skp</fullName>
    </recommendedName>
</protein>
<proteinExistence type="inferred from homology"/>
<dbReference type="PANTHER" id="PTHR35089">
    <property type="entry name" value="CHAPERONE PROTEIN SKP"/>
    <property type="match status" value="1"/>
</dbReference>
<evidence type="ECO:0000313" key="4">
    <source>
        <dbReference type="EMBL" id="GGX57709.1"/>
    </source>
</evidence>
<reference evidence="4 5" key="1">
    <citation type="journal article" date="2014" name="Int. J. Syst. Evol. Microbiol.">
        <title>Complete genome sequence of Corynebacterium casei LMG S-19264T (=DSM 44701T), isolated from a smear-ripened cheese.</title>
        <authorList>
            <consortium name="US DOE Joint Genome Institute (JGI-PGF)"/>
            <person name="Walter F."/>
            <person name="Albersmeier A."/>
            <person name="Kalinowski J."/>
            <person name="Ruckert C."/>
        </authorList>
    </citation>
    <scope>NUCLEOTIDE SEQUENCE [LARGE SCALE GENOMIC DNA]</scope>
    <source>
        <strain evidence="4 5">KCTC 23968</strain>
    </source>
</reference>
<dbReference type="GO" id="GO:0050821">
    <property type="term" value="P:protein stabilization"/>
    <property type="evidence" value="ECO:0007669"/>
    <property type="project" value="TreeGrafter"/>
</dbReference>
<feature type="chain" id="PRO_5036780881" description="Periplasmic chaperone for outer membrane proteins Skp" evidence="3">
    <location>
        <begin position="26"/>
        <end position="191"/>
    </location>
</feature>
<dbReference type="SUPFAM" id="SSF111384">
    <property type="entry name" value="OmpH-like"/>
    <property type="match status" value="1"/>
</dbReference>
<dbReference type="SMART" id="SM00935">
    <property type="entry name" value="OmpH"/>
    <property type="match status" value="1"/>
</dbReference>
<name>A0A918NC80_9PROT</name>